<organism evidence="6 7">
    <name type="scientific">Gordonia alkaliphila</name>
    <dbReference type="NCBI Taxonomy" id="1053547"/>
    <lineage>
        <taxon>Bacteria</taxon>
        <taxon>Bacillati</taxon>
        <taxon>Actinomycetota</taxon>
        <taxon>Actinomycetes</taxon>
        <taxon>Mycobacteriales</taxon>
        <taxon>Gordoniaceae</taxon>
        <taxon>Gordonia</taxon>
    </lineage>
</organism>
<comment type="similarity">
    <text evidence="1">Belongs to the LysR transcriptional regulatory family.</text>
</comment>
<dbReference type="RefSeq" id="WP_345312587.1">
    <property type="nucleotide sequence ID" value="NZ_BAABIE010000003.1"/>
</dbReference>
<accession>A0ABP8YXP5</accession>
<dbReference type="PROSITE" id="PS50931">
    <property type="entry name" value="HTH_LYSR"/>
    <property type="match status" value="1"/>
</dbReference>
<keyword evidence="2" id="KW-0805">Transcription regulation</keyword>
<keyword evidence="7" id="KW-1185">Reference proteome</keyword>
<dbReference type="SUPFAM" id="SSF46785">
    <property type="entry name" value="Winged helix' DNA-binding domain"/>
    <property type="match status" value="1"/>
</dbReference>
<dbReference type="PANTHER" id="PTHR30126:SF39">
    <property type="entry name" value="HTH-TYPE TRANSCRIPTIONAL REGULATOR CYSL"/>
    <property type="match status" value="1"/>
</dbReference>
<dbReference type="Proteomes" id="UP001500822">
    <property type="component" value="Unassembled WGS sequence"/>
</dbReference>
<dbReference type="PANTHER" id="PTHR30126">
    <property type="entry name" value="HTH-TYPE TRANSCRIPTIONAL REGULATOR"/>
    <property type="match status" value="1"/>
</dbReference>
<name>A0ABP8YXP5_9ACTN</name>
<dbReference type="InterPro" id="IPR036388">
    <property type="entry name" value="WH-like_DNA-bd_sf"/>
</dbReference>
<dbReference type="SUPFAM" id="SSF53850">
    <property type="entry name" value="Periplasmic binding protein-like II"/>
    <property type="match status" value="1"/>
</dbReference>
<dbReference type="Gene3D" id="3.40.190.10">
    <property type="entry name" value="Periplasmic binding protein-like II"/>
    <property type="match status" value="2"/>
</dbReference>
<dbReference type="InterPro" id="IPR036390">
    <property type="entry name" value="WH_DNA-bd_sf"/>
</dbReference>
<evidence type="ECO:0000313" key="6">
    <source>
        <dbReference type="EMBL" id="GAA4742613.1"/>
    </source>
</evidence>
<evidence type="ECO:0000259" key="5">
    <source>
        <dbReference type="PROSITE" id="PS50931"/>
    </source>
</evidence>
<dbReference type="PRINTS" id="PR00039">
    <property type="entry name" value="HTHLYSR"/>
</dbReference>
<evidence type="ECO:0000313" key="7">
    <source>
        <dbReference type="Proteomes" id="UP001500822"/>
    </source>
</evidence>
<dbReference type="Pfam" id="PF00126">
    <property type="entry name" value="HTH_1"/>
    <property type="match status" value="1"/>
</dbReference>
<dbReference type="InterPro" id="IPR000847">
    <property type="entry name" value="LysR_HTH_N"/>
</dbReference>
<protein>
    <submittedName>
        <fullName evidence="6">LysR family transcriptional regulator</fullName>
    </submittedName>
</protein>
<dbReference type="EMBL" id="BAABIE010000003">
    <property type="protein sequence ID" value="GAA4742613.1"/>
    <property type="molecule type" value="Genomic_DNA"/>
</dbReference>
<evidence type="ECO:0000256" key="4">
    <source>
        <dbReference type="ARBA" id="ARBA00023163"/>
    </source>
</evidence>
<proteinExistence type="inferred from homology"/>
<evidence type="ECO:0000256" key="2">
    <source>
        <dbReference type="ARBA" id="ARBA00023015"/>
    </source>
</evidence>
<dbReference type="InterPro" id="IPR005119">
    <property type="entry name" value="LysR_subst-bd"/>
</dbReference>
<feature type="domain" description="HTH lysR-type" evidence="5">
    <location>
        <begin position="13"/>
        <end position="70"/>
    </location>
</feature>
<comment type="caution">
    <text evidence="6">The sequence shown here is derived from an EMBL/GenBank/DDBJ whole genome shotgun (WGS) entry which is preliminary data.</text>
</comment>
<reference evidence="7" key="1">
    <citation type="journal article" date="2019" name="Int. J. Syst. Evol. Microbiol.">
        <title>The Global Catalogue of Microorganisms (GCM) 10K type strain sequencing project: providing services to taxonomists for standard genome sequencing and annotation.</title>
        <authorList>
            <consortium name="The Broad Institute Genomics Platform"/>
            <consortium name="The Broad Institute Genome Sequencing Center for Infectious Disease"/>
            <person name="Wu L."/>
            <person name="Ma J."/>
        </authorList>
    </citation>
    <scope>NUCLEOTIDE SEQUENCE [LARGE SCALE GENOMIC DNA]</scope>
    <source>
        <strain evidence="7">JCM 18077</strain>
    </source>
</reference>
<dbReference type="Pfam" id="PF03466">
    <property type="entry name" value="LysR_substrate"/>
    <property type="match status" value="1"/>
</dbReference>
<keyword evidence="3" id="KW-0238">DNA-binding</keyword>
<evidence type="ECO:0000256" key="3">
    <source>
        <dbReference type="ARBA" id="ARBA00023125"/>
    </source>
</evidence>
<keyword evidence="4" id="KW-0804">Transcription</keyword>
<dbReference type="Gene3D" id="1.10.10.10">
    <property type="entry name" value="Winged helix-like DNA-binding domain superfamily/Winged helix DNA-binding domain"/>
    <property type="match status" value="1"/>
</dbReference>
<sequence length="305" mass="31929">MPSSLAIVRPGSLDLTALELLVGVDDHGSLSAAARDLHMAQPNASRAIGRLERQLDVVLLERTTSGSSLTAEGTVLVHWARETLTGARQFLDVADGLRDDRNAELTVAASLSVAEHLMPRWLGEFRADHPETTVHLQVQNSAGVLELLGAGGCDVGFIETPSLPKGVYSAVVARDRLVVIVAPDHPWARRRQPLSVSELAGTPLLVREPGSGTRDTLDAALEGHTRAAPLLELGSSAALTTAVAGGVGPAVLSTLAVDGAVRAGAVQIVDVPGLRVERDLRAVWQPPAQLAGPAGDLVRIAQHGR</sequence>
<evidence type="ECO:0000256" key="1">
    <source>
        <dbReference type="ARBA" id="ARBA00009437"/>
    </source>
</evidence>
<gene>
    <name evidence="6" type="ORF">GCM10023217_08870</name>
</gene>